<evidence type="ECO:0000256" key="4">
    <source>
        <dbReference type="ARBA" id="ARBA00023015"/>
    </source>
</evidence>
<sequence length="193" mass="21592">MPVGRPQLPAADPWSVTGAGLNQQIEPAGSGIPLSRHDHQRQIHARRAARRRAMQALYSWQLTQDDPRNILAEFREDEEHARADAEYFREILMGVTSRAAEFDRLLAPALGGRPLAQLDPIEHALLWLGAWELSDRLDVPYRVVINEAVDLAKKFGAEQSHRFVNGVLDALSRDLRCAERAARPAPRGKPRGS</sequence>
<name>L0DWD3_THIND</name>
<keyword evidence="2 6" id="KW-0889">Transcription antitermination</keyword>
<comment type="similarity">
    <text evidence="1 6">Belongs to the NusB family.</text>
</comment>
<organism evidence="8 9">
    <name type="scientific">Thioalkalivibrio nitratireducens (strain DSM 14787 / UNIQEM 213 / ALEN2)</name>
    <dbReference type="NCBI Taxonomy" id="1255043"/>
    <lineage>
        <taxon>Bacteria</taxon>
        <taxon>Pseudomonadati</taxon>
        <taxon>Pseudomonadota</taxon>
        <taxon>Gammaproteobacteria</taxon>
        <taxon>Chromatiales</taxon>
        <taxon>Ectothiorhodospiraceae</taxon>
        <taxon>Thioalkalivibrio</taxon>
    </lineage>
</organism>
<dbReference type="EMBL" id="CP003989">
    <property type="protein sequence ID" value="AGA32676.1"/>
    <property type="molecule type" value="Genomic_DNA"/>
</dbReference>
<dbReference type="STRING" id="1255043.TVNIR_0991"/>
<comment type="function">
    <text evidence="6">Involved in transcription antitermination. Required for transcription of ribosomal RNA (rRNA) genes. Binds specifically to the boxA antiterminator sequence of the ribosomal RNA (rrn) operons.</text>
</comment>
<dbReference type="PATRIC" id="fig|1255043.3.peg.997"/>
<dbReference type="KEGG" id="tni:TVNIR_0991"/>
<dbReference type="Proteomes" id="UP000010809">
    <property type="component" value="Chromosome"/>
</dbReference>
<dbReference type="Gene3D" id="1.10.940.10">
    <property type="entry name" value="NusB-like"/>
    <property type="match status" value="1"/>
</dbReference>
<keyword evidence="4 6" id="KW-0805">Transcription regulation</keyword>
<evidence type="ECO:0000256" key="1">
    <source>
        <dbReference type="ARBA" id="ARBA00005952"/>
    </source>
</evidence>
<dbReference type="PANTHER" id="PTHR11078:SF3">
    <property type="entry name" value="ANTITERMINATION NUSB DOMAIN-CONTAINING PROTEIN"/>
    <property type="match status" value="1"/>
</dbReference>
<gene>
    <name evidence="6" type="primary">nusB</name>
    <name evidence="8" type="ordered locus">TVNIR_0991</name>
</gene>
<evidence type="ECO:0000256" key="2">
    <source>
        <dbReference type="ARBA" id="ARBA00022814"/>
    </source>
</evidence>
<dbReference type="eggNOG" id="COG0781">
    <property type="taxonomic scope" value="Bacteria"/>
</dbReference>
<evidence type="ECO:0000313" key="9">
    <source>
        <dbReference type="Proteomes" id="UP000010809"/>
    </source>
</evidence>
<dbReference type="GO" id="GO:0005829">
    <property type="term" value="C:cytosol"/>
    <property type="evidence" value="ECO:0007669"/>
    <property type="project" value="TreeGrafter"/>
</dbReference>
<evidence type="ECO:0000256" key="6">
    <source>
        <dbReference type="HAMAP-Rule" id="MF_00073"/>
    </source>
</evidence>
<evidence type="ECO:0000256" key="3">
    <source>
        <dbReference type="ARBA" id="ARBA00022884"/>
    </source>
</evidence>
<protein>
    <recommendedName>
        <fullName evidence="6">Transcription antitermination protein NusB</fullName>
    </recommendedName>
    <alternativeName>
        <fullName evidence="6">Antitermination factor NusB</fullName>
    </alternativeName>
</protein>
<dbReference type="NCBIfam" id="TIGR01951">
    <property type="entry name" value="nusB"/>
    <property type="match status" value="1"/>
</dbReference>
<dbReference type="AlphaFoldDB" id="L0DWD3"/>
<reference evidence="8" key="1">
    <citation type="submission" date="2015-12" db="EMBL/GenBank/DDBJ databases">
        <authorList>
            <person name="Tikhonova T.V."/>
            <person name="Pavlov A.R."/>
            <person name="Beletsky A.V."/>
            <person name="Mardanov A.V."/>
            <person name="Sorokin D.Y."/>
            <person name="Ravin N.V."/>
            <person name="Popov V.O."/>
        </authorList>
    </citation>
    <scope>NUCLEOTIDE SEQUENCE</scope>
    <source>
        <strain evidence="8">DSM 14787</strain>
    </source>
</reference>
<evidence type="ECO:0000259" key="7">
    <source>
        <dbReference type="Pfam" id="PF01029"/>
    </source>
</evidence>
<dbReference type="GO" id="GO:0006353">
    <property type="term" value="P:DNA-templated transcription termination"/>
    <property type="evidence" value="ECO:0007669"/>
    <property type="project" value="UniProtKB-UniRule"/>
</dbReference>
<proteinExistence type="inferred from homology"/>
<dbReference type="InterPro" id="IPR035926">
    <property type="entry name" value="NusB-like_sf"/>
</dbReference>
<dbReference type="GO" id="GO:0003723">
    <property type="term" value="F:RNA binding"/>
    <property type="evidence" value="ECO:0007669"/>
    <property type="project" value="UniProtKB-UniRule"/>
</dbReference>
<dbReference type="InterPro" id="IPR011605">
    <property type="entry name" value="NusB_fam"/>
</dbReference>
<dbReference type="InterPro" id="IPR006027">
    <property type="entry name" value="NusB_RsmB_TIM44"/>
</dbReference>
<feature type="domain" description="NusB/RsmB/TIM44" evidence="7">
    <location>
        <begin position="48"/>
        <end position="173"/>
    </location>
</feature>
<evidence type="ECO:0000256" key="5">
    <source>
        <dbReference type="ARBA" id="ARBA00023163"/>
    </source>
</evidence>
<keyword evidence="9" id="KW-1185">Reference proteome</keyword>
<dbReference type="GO" id="GO:0031564">
    <property type="term" value="P:transcription antitermination"/>
    <property type="evidence" value="ECO:0007669"/>
    <property type="project" value="UniProtKB-KW"/>
</dbReference>
<keyword evidence="5 6" id="KW-0804">Transcription</keyword>
<accession>L0DWD3</accession>
<dbReference type="Pfam" id="PF01029">
    <property type="entry name" value="NusB"/>
    <property type="match status" value="1"/>
</dbReference>
<evidence type="ECO:0000313" key="8">
    <source>
        <dbReference type="EMBL" id="AGA32676.1"/>
    </source>
</evidence>
<dbReference type="PANTHER" id="PTHR11078">
    <property type="entry name" value="N UTILIZATION SUBSTANCE PROTEIN B-RELATED"/>
    <property type="match status" value="1"/>
</dbReference>
<dbReference type="HAMAP" id="MF_00073">
    <property type="entry name" value="NusB"/>
    <property type="match status" value="1"/>
</dbReference>
<dbReference type="HOGENOM" id="CLU_087843_4_1_6"/>
<keyword evidence="3 6" id="KW-0694">RNA-binding</keyword>
<dbReference type="SUPFAM" id="SSF48013">
    <property type="entry name" value="NusB-like"/>
    <property type="match status" value="1"/>
</dbReference>